<evidence type="ECO:0000313" key="3">
    <source>
        <dbReference type="Proteomes" id="UP000198341"/>
    </source>
</evidence>
<dbReference type="GeneID" id="19015514"/>
<protein>
    <submittedName>
        <fullName evidence="2">Uncharacterized protein</fullName>
    </submittedName>
</protein>
<reference evidence="2 3" key="1">
    <citation type="submission" date="2011-10" db="EMBL/GenBank/DDBJ databases">
        <authorList>
            <person name="Genoscope - CEA"/>
        </authorList>
    </citation>
    <scope>NUCLEOTIDE SEQUENCE [LARGE SCALE GENOMIC DNA]</scope>
    <source>
        <strain evidence="2 3">RCC 1105</strain>
    </source>
</reference>
<keyword evidence="3" id="KW-1185">Reference proteome</keyword>
<dbReference type="KEGG" id="bpg:Bathy05g00100"/>
<evidence type="ECO:0000313" key="2">
    <source>
        <dbReference type="EMBL" id="CCO16623.1"/>
    </source>
</evidence>
<keyword evidence="1" id="KW-1133">Transmembrane helix</keyword>
<dbReference type="Proteomes" id="UP000198341">
    <property type="component" value="Chromosome 5"/>
</dbReference>
<dbReference type="AlphaFoldDB" id="K8F501"/>
<keyword evidence="1" id="KW-0812">Transmembrane</keyword>
<gene>
    <name evidence="2" type="ORF">Bathy05g00100</name>
</gene>
<keyword evidence="1" id="KW-0472">Membrane</keyword>
<dbReference type="RefSeq" id="XP_007513065.1">
    <property type="nucleotide sequence ID" value="XM_007513003.1"/>
</dbReference>
<dbReference type="EMBL" id="FO082274">
    <property type="protein sequence ID" value="CCO16623.1"/>
    <property type="molecule type" value="Genomic_DNA"/>
</dbReference>
<dbReference type="OrthoDB" id="10426028at2759"/>
<proteinExistence type="predicted"/>
<feature type="transmembrane region" description="Helical" evidence="1">
    <location>
        <begin position="302"/>
        <end position="321"/>
    </location>
</feature>
<accession>K8F501</accession>
<feature type="transmembrane region" description="Helical" evidence="1">
    <location>
        <begin position="341"/>
        <end position="362"/>
    </location>
</feature>
<name>K8F501_9CHLO</name>
<organism evidence="2 3">
    <name type="scientific">Bathycoccus prasinos</name>
    <dbReference type="NCBI Taxonomy" id="41875"/>
    <lineage>
        <taxon>Eukaryota</taxon>
        <taxon>Viridiplantae</taxon>
        <taxon>Chlorophyta</taxon>
        <taxon>Mamiellophyceae</taxon>
        <taxon>Mamiellales</taxon>
        <taxon>Bathycoccaceae</taxon>
        <taxon>Bathycoccus</taxon>
    </lineage>
</organism>
<sequence length="390" mass="43774">MHSKSFRVVRADSPKKLRLNALRLVRDALRAVAPELFPSSSKTSPSAGAGAVKSAKSFTPQELKAIATYVKIVCEQPNLNVVVGVDDFSAFVKYRKGSLTYVVCDVKPKPVRVLIYESFKLTAAEDAEIENSKTTPERVVEAEMKFRAIDESEDATTKKKMKSNAASKKDAAVVTEGNETLPKCVEALALAVLNDKSYETTEIRATELRKRFSENFGDYWHVIHDDNPFVVACDKTTFTIIENEKTKKNDRENDQDGLVERELYFVAQKGRAVYTVWHHNAPTKEKFFAWFWRMESSEKLKLLRYFCLFNATGLAVISRAICGFEEGGKQNTKSIFCQAGPTFTPVLIGIFLCIAFSTSVFAKIRRNKERRLANTLSAAVAVTSPSKRKY</sequence>
<evidence type="ECO:0000256" key="1">
    <source>
        <dbReference type="SAM" id="Phobius"/>
    </source>
</evidence>